<reference evidence="6" key="1">
    <citation type="submission" date="2016-06" db="UniProtKB">
        <authorList>
            <consortium name="WormBaseParasite"/>
        </authorList>
    </citation>
    <scope>IDENTIFICATION</scope>
</reference>
<dbReference type="InterPro" id="IPR013083">
    <property type="entry name" value="Znf_RING/FYVE/PHD"/>
</dbReference>
<dbReference type="CDD" id="cd15542">
    <property type="entry name" value="PHD_UBR7"/>
    <property type="match status" value="1"/>
</dbReference>
<dbReference type="InterPro" id="IPR011011">
    <property type="entry name" value="Znf_FYVE_PHD"/>
</dbReference>
<dbReference type="InterPro" id="IPR047506">
    <property type="entry name" value="UBR7-like_UBR-box"/>
</dbReference>
<dbReference type="SMART" id="SM00396">
    <property type="entry name" value="ZnF_UBR1"/>
    <property type="match status" value="1"/>
</dbReference>
<dbReference type="PANTHER" id="PTHR13513">
    <property type="entry name" value="E3 UBIQUITIN-PROTEIN LIGASE UBR7"/>
    <property type="match status" value="1"/>
</dbReference>
<proteinExistence type="predicted"/>
<accession>A0A183E6M4</accession>
<dbReference type="PROSITE" id="PS51157">
    <property type="entry name" value="ZF_UBR"/>
    <property type="match status" value="1"/>
</dbReference>
<evidence type="ECO:0000313" key="6">
    <source>
        <dbReference type="WBParaSite" id="GPUH_0001663701-mRNA-1"/>
    </source>
</evidence>
<organism evidence="6">
    <name type="scientific">Gongylonema pulchrum</name>
    <dbReference type="NCBI Taxonomy" id="637853"/>
    <lineage>
        <taxon>Eukaryota</taxon>
        <taxon>Metazoa</taxon>
        <taxon>Ecdysozoa</taxon>
        <taxon>Nematoda</taxon>
        <taxon>Chromadorea</taxon>
        <taxon>Rhabditida</taxon>
        <taxon>Spirurina</taxon>
        <taxon>Spiruromorpha</taxon>
        <taxon>Spiruroidea</taxon>
        <taxon>Gongylonematidae</taxon>
        <taxon>Gongylonema</taxon>
    </lineage>
</organism>
<protein>
    <submittedName>
        <fullName evidence="6">UBR-type domain-containing protein</fullName>
    </submittedName>
</protein>
<evidence type="ECO:0000259" key="5">
    <source>
        <dbReference type="PROSITE" id="PS51157"/>
    </source>
</evidence>
<dbReference type="CDD" id="cd19677">
    <property type="entry name" value="UBR-box_UBR7"/>
    <property type="match status" value="1"/>
</dbReference>
<keyword evidence="1" id="KW-0479">Metal-binding</keyword>
<evidence type="ECO:0000256" key="4">
    <source>
        <dbReference type="PROSITE-ProRule" id="PRU00508"/>
    </source>
</evidence>
<dbReference type="InterPro" id="IPR040204">
    <property type="entry name" value="UBR7"/>
</dbReference>
<dbReference type="GO" id="GO:0005737">
    <property type="term" value="C:cytoplasm"/>
    <property type="evidence" value="ECO:0007669"/>
    <property type="project" value="TreeGrafter"/>
</dbReference>
<name>A0A183E6M4_9BILA</name>
<feature type="domain" description="UBR-type" evidence="5">
    <location>
        <begin position="5"/>
        <end position="79"/>
    </location>
</feature>
<dbReference type="PANTHER" id="PTHR13513:SF9">
    <property type="entry name" value="E3 UBIQUITIN-PROTEIN LIGASE UBR7-RELATED"/>
    <property type="match status" value="1"/>
</dbReference>
<evidence type="ECO:0000256" key="2">
    <source>
        <dbReference type="ARBA" id="ARBA00022771"/>
    </source>
</evidence>
<dbReference type="Pfam" id="PF02207">
    <property type="entry name" value="zf-UBR"/>
    <property type="match status" value="1"/>
</dbReference>
<dbReference type="SUPFAM" id="SSF57903">
    <property type="entry name" value="FYVE/PHD zinc finger"/>
    <property type="match status" value="1"/>
</dbReference>
<dbReference type="Gene3D" id="3.30.40.10">
    <property type="entry name" value="Zinc/RING finger domain, C3HC4 (zinc finger)"/>
    <property type="match status" value="1"/>
</dbReference>
<dbReference type="AlphaFoldDB" id="A0A183E6M4"/>
<keyword evidence="2" id="KW-0863">Zinc-finger</keyword>
<sequence>LQLLQSLMHSFRKFQGYLPRQPLYSCRDCSKSTGPAALCYGCGVRCHEGHELVELYTKRNVCCDCGNAKFKNPCKLYEEKKAENERNKYNHNFDGLYCTCNRPYPCVGYEDEEMLQCIVCEDWFHLQHLTDKANSVDVSEVEEVICRNCVAQLSFLLSYADDTYKEEACVEGACKLKCLAPKSDENEKPQQQQARSLFFSSYEWRNRLCKCNSCLSLYEDNNVPFLTDLADTLQAFVASHSNNKTDKTSSSSDEDRAVTNALIEAAGRDGAILLYQGYEEMKGKLMNHLKRVADEGRVVKKEDIEQFFEQLGTERKRRRENFQSQM</sequence>
<evidence type="ECO:0000256" key="3">
    <source>
        <dbReference type="ARBA" id="ARBA00022833"/>
    </source>
</evidence>
<evidence type="ECO:0000256" key="1">
    <source>
        <dbReference type="ARBA" id="ARBA00022723"/>
    </source>
</evidence>
<keyword evidence="3" id="KW-0862">Zinc</keyword>
<dbReference type="GO" id="GO:0061630">
    <property type="term" value="F:ubiquitin protein ligase activity"/>
    <property type="evidence" value="ECO:0007669"/>
    <property type="project" value="InterPro"/>
</dbReference>
<dbReference type="InterPro" id="IPR003126">
    <property type="entry name" value="Znf_UBR"/>
</dbReference>
<dbReference type="GO" id="GO:0008270">
    <property type="term" value="F:zinc ion binding"/>
    <property type="evidence" value="ECO:0007669"/>
    <property type="project" value="UniProtKB-KW"/>
</dbReference>
<dbReference type="WBParaSite" id="GPUH_0001663701-mRNA-1">
    <property type="protein sequence ID" value="GPUH_0001663701-mRNA-1"/>
    <property type="gene ID" value="GPUH_0001663701"/>
</dbReference>
<feature type="zinc finger region" description="UBR-type" evidence="4">
    <location>
        <begin position="5"/>
        <end position="79"/>
    </location>
</feature>